<reference evidence="2 3" key="1">
    <citation type="journal article" date="2013" name="PLoS ONE">
        <title>Assembly-driven community genomics of a hypersaline microbial ecosystem.</title>
        <authorList>
            <person name="Podell S."/>
            <person name="Ugalde J.A."/>
            <person name="Narasingarao P."/>
            <person name="Banfield J.F."/>
            <person name="Heidelberg K.B."/>
            <person name="Allen E.E."/>
        </authorList>
    </citation>
    <scope>NUCLEOTIDE SEQUENCE [LARGE SCALE GENOMIC DNA]</scope>
    <source>
        <strain evidence="3">J07HQW1</strain>
    </source>
</reference>
<dbReference type="AlphaFoldDB" id="U1N3I4"/>
<dbReference type="Proteomes" id="UP000030649">
    <property type="component" value="Unassembled WGS sequence"/>
</dbReference>
<dbReference type="Gene3D" id="2.60.40.790">
    <property type="match status" value="1"/>
</dbReference>
<evidence type="ECO:0000256" key="1">
    <source>
        <dbReference type="SAM" id="MobiDB-lite"/>
    </source>
</evidence>
<evidence type="ECO:0000313" key="3">
    <source>
        <dbReference type="Proteomes" id="UP000030649"/>
    </source>
</evidence>
<feature type="compositionally biased region" description="Polar residues" evidence="1">
    <location>
        <begin position="18"/>
        <end position="27"/>
    </location>
</feature>
<evidence type="ECO:0000313" key="2">
    <source>
        <dbReference type="EMBL" id="ERG91105.1"/>
    </source>
</evidence>
<dbReference type="SUPFAM" id="SSF49764">
    <property type="entry name" value="HSP20-like chaperones"/>
    <property type="match status" value="1"/>
</dbReference>
<dbReference type="STRING" id="1238424.J07HQW1_01137"/>
<accession>U1N3I4</accession>
<dbReference type="EMBL" id="KE356560">
    <property type="protein sequence ID" value="ERG91105.1"/>
    <property type="molecule type" value="Genomic_DNA"/>
</dbReference>
<dbReference type="InterPro" id="IPR008633">
    <property type="entry name" value="GvpH"/>
</dbReference>
<sequence length="224" mass="24542">MTPPGDKNQNHTSDRDNNQPLSSTQEPRGSLKGILNRFQTIIEEIAEIEQHENGHRSQEGVLIRGGVKIEYDYDISIGVGIGFDSELHTEAKTGATAETEPKIGDISTEIIDNSEVQDSSIRGAPHVEVHPQEGGLTVSADLPGVTAEMVDLQIDSDRGELIIMITDELTDGRAESNKQNSTQQNKDVTTSEITQRIAIPSGYEIGNTQINNHILTVYLQEIRT</sequence>
<protein>
    <submittedName>
        <fullName evidence="2">GvpH</fullName>
    </submittedName>
</protein>
<feature type="compositionally biased region" description="Basic and acidic residues" evidence="1">
    <location>
        <begin position="8"/>
        <end position="17"/>
    </location>
</feature>
<name>U1N3I4_9EURY</name>
<proteinExistence type="predicted"/>
<dbReference type="HOGENOM" id="CLU_1232753_0_0_2"/>
<organism evidence="2 3">
    <name type="scientific">Haloquadratum walsbyi J07HQW1</name>
    <dbReference type="NCBI Taxonomy" id="1238424"/>
    <lineage>
        <taxon>Archaea</taxon>
        <taxon>Methanobacteriati</taxon>
        <taxon>Methanobacteriota</taxon>
        <taxon>Stenosarchaea group</taxon>
        <taxon>Halobacteria</taxon>
        <taxon>Halobacteriales</taxon>
        <taxon>Haloferacaceae</taxon>
        <taxon>Haloquadratum</taxon>
    </lineage>
</organism>
<dbReference type="InterPro" id="IPR008978">
    <property type="entry name" value="HSP20-like_chaperone"/>
</dbReference>
<dbReference type="Pfam" id="PF05455">
    <property type="entry name" value="GvpH"/>
    <property type="match status" value="1"/>
</dbReference>
<gene>
    <name evidence="2" type="ORF">J07HQW1_01137</name>
</gene>
<feature type="region of interest" description="Disordered" evidence="1">
    <location>
        <begin position="1"/>
        <end position="32"/>
    </location>
</feature>